<evidence type="ECO:0000256" key="1">
    <source>
        <dbReference type="ARBA" id="ARBA00004173"/>
    </source>
</evidence>
<feature type="domain" description="Ribosomal protein L9" evidence="10">
    <location>
        <begin position="270"/>
        <end position="313"/>
    </location>
</feature>
<accession>A0A8C3CQD0</accession>
<dbReference type="PANTHER" id="PTHR21368">
    <property type="entry name" value="50S RIBOSOMAL PROTEIN L9"/>
    <property type="match status" value="1"/>
</dbReference>
<dbReference type="Gene3D" id="3.40.5.10">
    <property type="entry name" value="Ribosomal protein L9, N-terminal domain"/>
    <property type="match status" value="1"/>
</dbReference>
<evidence type="ECO:0000256" key="6">
    <source>
        <dbReference type="ARBA" id="ARBA00023274"/>
    </source>
</evidence>
<dbReference type="FunFam" id="3.40.5.10:FF:000005">
    <property type="entry name" value="39S ribosomal protein L9, mitochondrial"/>
    <property type="match status" value="1"/>
</dbReference>
<evidence type="ECO:0000256" key="3">
    <source>
        <dbReference type="ARBA" id="ARBA00022946"/>
    </source>
</evidence>
<feature type="compositionally biased region" description="Gly residues" evidence="9">
    <location>
        <begin position="198"/>
        <end position="211"/>
    </location>
</feature>
<reference evidence="13" key="1">
    <citation type="submission" date="2018-09" db="EMBL/GenBank/DDBJ databases">
        <title>Common duck and Muscovy duck high density SNP chip.</title>
        <authorList>
            <person name="Vignal A."/>
            <person name="Thebault N."/>
            <person name="Warren W.C."/>
        </authorList>
    </citation>
    <scope>NUCLEOTIDE SEQUENCE [LARGE SCALE GENOMIC DNA]</scope>
</reference>
<reference evidence="13" key="3">
    <citation type="submission" date="2025-09" db="UniProtKB">
        <authorList>
            <consortium name="Ensembl"/>
        </authorList>
    </citation>
    <scope>IDENTIFICATION</scope>
</reference>
<proteinExistence type="inferred from homology"/>
<evidence type="ECO:0000256" key="5">
    <source>
        <dbReference type="ARBA" id="ARBA00023128"/>
    </source>
</evidence>
<dbReference type="GO" id="GO:1990904">
    <property type="term" value="C:ribonucleoprotein complex"/>
    <property type="evidence" value="ECO:0007669"/>
    <property type="project" value="UniProtKB-KW"/>
</dbReference>
<dbReference type="AlphaFoldDB" id="A0A8C3CQD0"/>
<keyword evidence="14" id="KW-1185">Reference proteome</keyword>
<evidence type="ECO:0000313" key="14">
    <source>
        <dbReference type="Proteomes" id="UP000694556"/>
    </source>
</evidence>
<evidence type="ECO:0000256" key="8">
    <source>
        <dbReference type="ARBA" id="ARBA00035381"/>
    </source>
</evidence>
<dbReference type="SUPFAM" id="SSF55658">
    <property type="entry name" value="L9 N-domain-like"/>
    <property type="match status" value="1"/>
</dbReference>
<dbReference type="Pfam" id="PF25131">
    <property type="entry name" value="bL9m_N"/>
    <property type="match status" value="1"/>
</dbReference>
<dbReference type="InterPro" id="IPR036935">
    <property type="entry name" value="Ribosomal_bL9_N_sf"/>
</dbReference>
<evidence type="ECO:0000259" key="12">
    <source>
        <dbReference type="Pfam" id="PF25131"/>
    </source>
</evidence>
<evidence type="ECO:0000256" key="9">
    <source>
        <dbReference type="SAM" id="MobiDB-lite"/>
    </source>
</evidence>
<dbReference type="Pfam" id="PF01281">
    <property type="entry name" value="Ribosomal_L9_N"/>
    <property type="match status" value="1"/>
</dbReference>
<dbReference type="GO" id="GO:0003735">
    <property type="term" value="F:structural constituent of ribosome"/>
    <property type="evidence" value="ECO:0007669"/>
    <property type="project" value="InterPro"/>
</dbReference>
<evidence type="ECO:0000259" key="10">
    <source>
        <dbReference type="Pfam" id="PF01281"/>
    </source>
</evidence>
<evidence type="ECO:0000313" key="13">
    <source>
        <dbReference type="Ensembl" id="ENSCMMP00000023912.1"/>
    </source>
</evidence>
<dbReference type="Pfam" id="PF22078">
    <property type="entry name" value="Ribosomal_bL9m_C"/>
    <property type="match status" value="1"/>
</dbReference>
<dbReference type="GO" id="GO:0005840">
    <property type="term" value="C:ribosome"/>
    <property type="evidence" value="ECO:0007669"/>
    <property type="project" value="UniProtKB-KW"/>
</dbReference>
<keyword evidence="3" id="KW-0809">Transit peptide</keyword>
<dbReference type="Ensembl" id="ENSCMMT00000026186.1">
    <property type="protein sequence ID" value="ENSCMMP00000023912.1"/>
    <property type="gene ID" value="ENSCMMG00000014891.1"/>
</dbReference>
<dbReference type="InterPro" id="IPR000244">
    <property type="entry name" value="Ribosomal_bL9"/>
</dbReference>
<evidence type="ECO:0000256" key="2">
    <source>
        <dbReference type="ARBA" id="ARBA00010605"/>
    </source>
</evidence>
<dbReference type="GO" id="GO:0005739">
    <property type="term" value="C:mitochondrion"/>
    <property type="evidence" value="ECO:0007669"/>
    <property type="project" value="UniProtKB-SubCell"/>
</dbReference>
<dbReference type="GO" id="GO:0006412">
    <property type="term" value="P:translation"/>
    <property type="evidence" value="ECO:0007669"/>
    <property type="project" value="InterPro"/>
</dbReference>
<organism evidence="13 14">
    <name type="scientific">Cairina moschata</name>
    <name type="common">Muscovy duck</name>
    <dbReference type="NCBI Taxonomy" id="8855"/>
    <lineage>
        <taxon>Eukaryota</taxon>
        <taxon>Metazoa</taxon>
        <taxon>Chordata</taxon>
        <taxon>Craniata</taxon>
        <taxon>Vertebrata</taxon>
        <taxon>Euteleostomi</taxon>
        <taxon>Archelosauria</taxon>
        <taxon>Archosauria</taxon>
        <taxon>Dinosauria</taxon>
        <taxon>Saurischia</taxon>
        <taxon>Theropoda</taxon>
        <taxon>Coelurosauria</taxon>
        <taxon>Aves</taxon>
        <taxon>Neognathae</taxon>
        <taxon>Galloanserae</taxon>
        <taxon>Anseriformes</taxon>
        <taxon>Anatidae</taxon>
        <taxon>Anatinae</taxon>
        <taxon>Cairina</taxon>
    </lineage>
</organism>
<feature type="region of interest" description="Disordered" evidence="9">
    <location>
        <begin position="130"/>
        <end position="221"/>
    </location>
</feature>
<dbReference type="InterPro" id="IPR054302">
    <property type="entry name" value="Ribosomal_bL9m_C"/>
</dbReference>
<feature type="domain" description="Large ribosomal subunit protein bL9m N-terminal" evidence="12">
    <location>
        <begin position="228"/>
        <end position="260"/>
    </location>
</feature>
<dbReference type="InterPro" id="IPR009027">
    <property type="entry name" value="Ribosomal_bL9/RNase_H1_N"/>
</dbReference>
<keyword evidence="5" id="KW-0496">Mitochondrion</keyword>
<feature type="region of interest" description="Disordered" evidence="9">
    <location>
        <begin position="1"/>
        <end position="59"/>
    </location>
</feature>
<reference evidence="13" key="2">
    <citation type="submission" date="2025-08" db="UniProtKB">
        <authorList>
            <consortium name="Ensembl"/>
        </authorList>
    </citation>
    <scope>IDENTIFICATION</scope>
</reference>
<feature type="compositionally biased region" description="Pro residues" evidence="9">
    <location>
        <begin position="39"/>
        <end position="49"/>
    </location>
</feature>
<dbReference type="Proteomes" id="UP000694556">
    <property type="component" value="Chromosome 26"/>
</dbReference>
<evidence type="ECO:0000259" key="11">
    <source>
        <dbReference type="Pfam" id="PF22078"/>
    </source>
</evidence>
<sequence>AGGAALSPPPPISHSQGSGCPPRRKPRSREKSGPWGSTPAPPNPPPVPRGLPLFCPGPGGGVPGPRLPLGPVGGPVRLRFVVVAPAPLCGGRVGAIKFGSGPRCLLSLPPPPTLPPGPNRCHRGTAAPVRVPGGGGSRYRAAPGCAGPGPRDRPQPRALPRAAPAPVPVAPGCEGASEAELLPPGPGGTEGNRAGAGEAAGGGGGPRGRGPGGRHRAQALCGQPPGTVVVERWWPVPLSREGRAPRLHPRRHRVYRLLEDGKHLPKAELQLILTQAVQGLGTRGDTVLVKKSLGRNKLLPQGLAVYASPENRRLFEEERQQQQEAGRTEVMQTQSGEKTLQFLRSCRLEVGMKNNVRWELTPDIVARQFLRNLRVAVPPHALRLPPEPITRWGEYWCDVMVNGLDTVRVPMAVTEFLRPRTRRRREQRARQEALLAAKR</sequence>
<name>A0A8C3CQD0_CAIMO</name>
<evidence type="ECO:0000256" key="4">
    <source>
        <dbReference type="ARBA" id="ARBA00022980"/>
    </source>
</evidence>
<protein>
    <recommendedName>
        <fullName evidence="7">Large ribosomal subunit protein bL9m</fullName>
    </recommendedName>
    <alternativeName>
        <fullName evidence="8">39S ribosomal protein L9, mitochondrial</fullName>
    </alternativeName>
</protein>
<comment type="similarity">
    <text evidence="2">Belongs to the bacterial ribosomal protein bL9 family.</text>
</comment>
<evidence type="ECO:0000256" key="7">
    <source>
        <dbReference type="ARBA" id="ARBA00035194"/>
    </source>
</evidence>
<comment type="subcellular location">
    <subcellularLocation>
        <location evidence="1">Mitochondrion</location>
    </subcellularLocation>
</comment>
<feature type="domain" description="Large ribosomal subunit protein bL9m C-terminal" evidence="11">
    <location>
        <begin position="329"/>
        <end position="413"/>
    </location>
</feature>
<dbReference type="InterPro" id="IPR056864">
    <property type="entry name" value="MRP-L9_N"/>
</dbReference>
<keyword evidence="6" id="KW-0687">Ribonucleoprotein</keyword>
<keyword evidence="4" id="KW-0689">Ribosomal protein</keyword>
<dbReference type="InterPro" id="IPR020070">
    <property type="entry name" value="Ribosomal_bL9_N"/>
</dbReference>